<dbReference type="EMBL" id="CAXLJM020000091">
    <property type="protein sequence ID" value="CAL8131933.1"/>
    <property type="molecule type" value="Genomic_DNA"/>
</dbReference>
<gene>
    <name evidence="2" type="ORF">ODALV1_LOCUS24395</name>
</gene>
<evidence type="ECO:0000313" key="2">
    <source>
        <dbReference type="EMBL" id="CAL8131933.1"/>
    </source>
</evidence>
<evidence type="ECO:0000256" key="1">
    <source>
        <dbReference type="SAM" id="MobiDB-lite"/>
    </source>
</evidence>
<feature type="region of interest" description="Disordered" evidence="1">
    <location>
        <begin position="112"/>
        <end position="139"/>
    </location>
</feature>
<name>A0ABP1RP34_9HEXA</name>
<evidence type="ECO:0000313" key="3">
    <source>
        <dbReference type="Proteomes" id="UP001642540"/>
    </source>
</evidence>
<reference evidence="2 3" key="1">
    <citation type="submission" date="2024-08" db="EMBL/GenBank/DDBJ databases">
        <authorList>
            <person name="Cucini C."/>
            <person name="Frati F."/>
        </authorList>
    </citation>
    <scope>NUCLEOTIDE SEQUENCE [LARGE SCALE GENOMIC DNA]</scope>
</reference>
<accession>A0ABP1RP34</accession>
<organism evidence="2 3">
    <name type="scientific">Orchesella dallaii</name>
    <dbReference type="NCBI Taxonomy" id="48710"/>
    <lineage>
        <taxon>Eukaryota</taxon>
        <taxon>Metazoa</taxon>
        <taxon>Ecdysozoa</taxon>
        <taxon>Arthropoda</taxon>
        <taxon>Hexapoda</taxon>
        <taxon>Collembola</taxon>
        <taxon>Entomobryomorpha</taxon>
        <taxon>Entomobryoidea</taxon>
        <taxon>Orchesellidae</taxon>
        <taxon>Orchesellinae</taxon>
        <taxon>Orchesella</taxon>
    </lineage>
</organism>
<sequence>MYSQASDILNPLSNNSGNLPVPLSSGLLPVRIGAERPGLAMMGESQFQTSQINNSVMNSINTLDFKQTFDLCVDKRWHWVIEMGISKAIDTTFSFATTMTTVRHCEKFGAMSTRKRAGVEDGPSTSKRARQALLERNQH</sequence>
<keyword evidence="3" id="KW-1185">Reference proteome</keyword>
<comment type="caution">
    <text evidence="2">The sequence shown here is derived from an EMBL/GenBank/DDBJ whole genome shotgun (WGS) entry which is preliminary data.</text>
</comment>
<protein>
    <submittedName>
        <fullName evidence="2">Uncharacterized protein</fullName>
    </submittedName>
</protein>
<proteinExistence type="predicted"/>
<dbReference type="Proteomes" id="UP001642540">
    <property type="component" value="Unassembled WGS sequence"/>
</dbReference>